<feature type="repeat" description="TPR" evidence="1">
    <location>
        <begin position="108"/>
        <end position="141"/>
    </location>
</feature>
<dbReference type="InterPro" id="IPR016032">
    <property type="entry name" value="Sig_transdc_resp-reg_C-effctor"/>
</dbReference>
<sequence length="404" mass="46852">MSITPQIEFLLLAHKYSIYHKSVEAKSNIELSSAFMAVNDYKKAKKYILNGIKLALESQDLQHVIYAYAVMSDYYYEVDEYDNALKYIEKVDSVGKVEERLVDSRDIIETSLNAGLIYTKKKEFKKAEDYLQKALVLTQKANDLDTQAQIFEALSELEETKGNHAKGLEYYKQYADMNDSVFNEEASRQLNTLKISYEIDKKDLEITTAKKNEEYSKLLTWTILLTALILILALVFLLFYSKAKLKSSKIATELTAKENKISQIEIENLEHEVQLKNKELADLFLHQYEKAQLLTEVIDNIDRSNDELKENLQEQLNKSEDWTNFKLHFDKVHEGFFQKLNELAPNLTTKDIRYCAYIRMNLTSKEIAIMLGISHRTVQGIRGRVRKKLGLKSSDDLVLYLMNL</sequence>
<dbReference type="InterPro" id="IPR036388">
    <property type="entry name" value="WH-like_DNA-bd_sf"/>
</dbReference>
<dbReference type="SUPFAM" id="SSF48452">
    <property type="entry name" value="TPR-like"/>
    <property type="match status" value="1"/>
</dbReference>
<dbReference type="InterPro" id="IPR000792">
    <property type="entry name" value="Tscrpt_reg_LuxR_C"/>
</dbReference>
<dbReference type="GO" id="GO:0006355">
    <property type="term" value="P:regulation of DNA-templated transcription"/>
    <property type="evidence" value="ECO:0007669"/>
    <property type="project" value="InterPro"/>
</dbReference>
<feature type="transmembrane region" description="Helical" evidence="3">
    <location>
        <begin position="218"/>
        <end position="240"/>
    </location>
</feature>
<dbReference type="GO" id="GO:0003677">
    <property type="term" value="F:DNA binding"/>
    <property type="evidence" value="ECO:0007669"/>
    <property type="project" value="InterPro"/>
</dbReference>
<evidence type="ECO:0000259" key="4">
    <source>
        <dbReference type="SMART" id="SM00421"/>
    </source>
</evidence>
<dbReference type="PROSITE" id="PS50005">
    <property type="entry name" value="TPR"/>
    <property type="match status" value="1"/>
</dbReference>
<evidence type="ECO:0000256" key="1">
    <source>
        <dbReference type="PROSITE-ProRule" id="PRU00339"/>
    </source>
</evidence>
<feature type="domain" description="HTH luxR-type" evidence="4">
    <location>
        <begin position="344"/>
        <end position="401"/>
    </location>
</feature>
<evidence type="ECO:0000313" key="6">
    <source>
        <dbReference type="Proteomes" id="UP000464657"/>
    </source>
</evidence>
<dbReference type="InterPro" id="IPR011990">
    <property type="entry name" value="TPR-like_helical_dom_sf"/>
</dbReference>
<proteinExistence type="predicted"/>
<dbReference type="SMART" id="SM00421">
    <property type="entry name" value="HTH_LUXR"/>
    <property type="match status" value="1"/>
</dbReference>
<keyword evidence="1" id="KW-0802">TPR repeat</keyword>
<dbReference type="Proteomes" id="UP000464657">
    <property type="component" value="Chromosome"/>
</dbReference>
<keyword evidence="3" id="KW-1133">Transmembrane helix</keyword>
<dbReference type="EMBL" id="CP019288">
    <property type="protein sequence ID" value="QHI35085.1"/>
    <property type="molecule type" value="Genomic_DNA"/>
</dbReference>
<dbReference type="SMART" id="SM00028">
    <property type="entry name" value="TPR"/>
    <property type="match status" value="2"/>
</dbReference>
<keyword evidence="3" id="KW-0472">Membrane</keyword>
<dbReference type="Pfam" id="PF00196">
    <property type="entry name" value="GerE"/>
    <property type="match status" value="1"/>
</dbReference>
<dbReference type="KEGG" id="kan:IMCC3317_04310"/>
<dbReference type="Pfam" id="PF13181">
    <property type="entry name" value="TPR_8"/>
    <property type="match status" value="1"/>
</dbReference>
<gene>
    <name evidence="5" type="primary">tdiR</name>
    <name evidence="5" type="ORF">IMCC3317_04310</name>
</gene>
<feature type="coiled-coil region" evidence="2">
    <location>
        <begin position="254"/>
        <end position="318"/>
    </location>
</feature>
<dbReference type="SUPFAM" id="SSF46894">
    <property type="entry name" value="C-terminal effector domain of the bipartite response regulators"/>
    <property type="match status" value="1"/>
</dbReference>
<keyword evidence="6" id="KW-1185">Reference proteome</keyword>
<keyword evidence="3" id="KW-0812">Transmembrane</keyword>
<name>A0A7L4ZEN9_9FLAO</name>
<evidence type="ECO:0000256" key="3">
    <source>
        <dbReference type="SAM" id="Phobius"/>
    </source>
</evidence>
<dbReference type="AlphaFoldDB" id="A0A7L4ZEN9"/>
<dbReference type="Gene3D" id="1.25.40.10">
    <property type="entry name" value="Tetratricopeptide repeat domain"/>
    <property type="match status" value="2"/>
</dbReference>
<accession>A0A7L4ZEN9</accession>
<protein>
    <submittedName>
        <fullName evidence="5">Transcriptional regulatory protein TdiR</fullName>
    </submittedName>
</protein>
<reference evidence="5 6" key="1">
    <citation type="journal article" date="2013" name="Int. J. Syst. Evol. Microbiol.">
        <title>Kordia antarctica sp. nov., isolated from Antarctic seawater.</title>
        <authorList>
            <person name="Baek K."/>
            <person name="Choi A."/>
            <person name="Kang I."/>
            <person name="Lee K."/>
            <person name="Cho J.C."/>
        </authorList>
    </citation>
    <scope>NUCLEOTIDE SEQUENCE [LARGE SCALE GENOMIC DNA]</scope>
    <source>
        <strain evidence="5 6">IMCC3317</strain>
    </source>
</reference>
<dbReference type="Gene3D" id="1.10.10.10">
    <property type="entry name" value="Winged helix-like DNA-binding domain superfamily/Winged helix DNA-binding domain"/>
    <property type="match status" value="1"/>
</dbReference>
<dbReference type="InterPro" id="IPR019734">
    <property type="entry name" value="TPR_rpt"/>
</dbReference>
<organism evidence="5 6">
    <name type="scientific">Kordia antarctica</name>
    <dbReference type="NCBI Taxonomy" id="1218801"/>
    <lineage>
        <taxon>Bacteria</taxon>
        <taxon>Pseudomonadati</taxon>
        <taxon>Bacteroidota</taxon>
        <taxon>Flavobacteriia</taxon>
        <taxon>Flavobacteriales</taxon>
        <taxon>Flavobacteriaceae</taxon>
        <taxon>Kordia</taxon>
    </lineage>
</organism>
<evidence type="ECO:0000256" key="2">
    <source>
        <dbReference type="SAM" id="Coils"/>
    </source>
</evidence>
<evidence type="ECO:0000313" key="5">
    <source>
        <dbReference type="EMBL" id="QHI35085.1"/>
    </source>
</evidence>
<keyword evidence="2" id="KW-0175">Coiled coil</keyword>